<dbReference type="InterPro" id="IPR035965">
    <property type="entry name" value="PAS-like_dom_sf"/>
</dbReference>
<dbReference type="InterPro" id="IPR003661">
    <property type="entry name" value="HisK_dim/P_dom"/>
</dbReference>
<reference evidence="16 17" key="1">
    <citation type="journal article" date="2016" name="Nat. Commun.">
        <title>Thousands of microbial genomes shed light on interconnected biogeochemical processes in an aquifer system.</title>
        <authorList>
            <person name="Anantharaman K."/>
            <person name="Brown C.T."/>
            <person name="Hug L.A."/>
            <person name="Sharon I."/>
            <person name="Castelle C.J."/>
            <person name="Probst A.J."/>
            <person name="Thomas B.C."/>
            <person name="Singh A."/>
            <person name="Wilkins M.J."/>
            <person name="Karaoz U."/>
            <person name="Brodie E.L."/>
            <person name="Williams K.H."/>
            <person name="Hubbard S.S."/>
            <person name="Banfield J.F."/>
        </authorList>
    </citation>
    <scope>NUCLEOTIDE SEQUENCE [LARGE SCALE GENOMIC DNA]</scope>
</reference>
<dbReference type="PANTHER" id="PTHR43065:SF16">
    <property type="entry name" value="SENSORY HISTIDINE KINASE_PHOSPHATASE NTRB"/>
    <property type="match status" value="1"/>
</dbReference>
<keyword evidence="6 16" id="KW-0418">Kinase</keyword>
<protein>
    <recommendedName>
        <fullName evidence="12">Sensory histidine kinase/phosphatase NtrB</fullName>
        <ecNumber evidence="2">2.7.13.3</ecNumber>
    </recommendedName>
    <alternativeName>
        <fullName evidence="13">Nitrogen regulation protein NR(II)</fullName>
    </alternativeName>
    <alternativeName>
        <fullName evidence="14">Nitrogen regulator II</fullName>
    </alternativeName>
</protein>
<dbReference type="Gene3D" id="3.30.450.20">
    <property type="entry name" value="PAS domain"/>
    <property type="match status" value="1"/>
</dbReference>
<dbReference type="PANTHER" id="PTHR43065">
    <property type="entry name" value="SENSOR HISTIDINE KINASE"/>
    <property type="match status" value="1"/>
</dbReference>
<evidence type="ECO:0000256" key="11">
    <source>
        <dbReference type="ARBA" id="ARBA00037696"/>
    </source>
</evidence>
<evidence type="ECO:0000256" key="8">
    <source>
        <dbReference type="ARBA" id="ARBA00022840"/>
    </source>
</evidence>
<dbReference type="InterPro" id="IPR036097">
    <property type="entry name" value="HisK_dim/P_sf"/>
</dbReference>
<dbReference type="SUPFAM" id="SSF47384">
    <property type="entry name" value="Homodimeric domain of signal transducing histidine kinase"/>
    <property type="match status" value="1"/>
</dbReference>
<dbReference type="GO" id="GO:0006355">
    <property type="term" value="P:regulation of DNA-templated transcription"/>
    <property type="evidence" value="ECO:0007669"/>
    <property type="project" value="InterPro"/>
</dbReference>
<evidence type="ECO:0000256" key="12">
    <source>
        <dbReference type="ARBA" id="ARBA00039567"/>
    </source>
</evidence>
<dbReference type="InterPro" id="IPR005467">
    <property type="entry name" value="His_kinase_dom"/>
</dbReference>
<evidence type="ECO:0000313" key="17">
    <source>
        <dbReference type="Proteomes" id="UP000179344"/>
    </source>
</evidence>
<dbReference type="InterPro" id="IPR000014">
    <property type="entry name" value="PAS"/>
</dbReference>
<gene>
    <name evidence="16" type="ORF">A2V92_06515</name>
</gene>
<dbReference type="AlphaFoldDB" id="A0A1F6TE25"/>
<evidence type="ECO:0000256" key="9">
    <source>
        <dbReference type="ARBA" id="ARBA00023012"/>
    </source>
</evidence>
<evidence type="ECO:0000256" key="14">
    <source>
        <dbReference type="ARBA" id="ARBA00043094"/>
    </source>
</evidence>
<dbReference type="EMBL" id="MFST01000121">
    <property type="protein sequence ID" value="OGI43342.1"/>
    <property type="molecule type" value="Genomic_DNA"/>
</dbReference>
<dbReference type="SUPFAM" id="SSF55874">
    <property type="entry name" value="ATPase domain of HSP90 chaperone/DNA topoisomerase II/histidine kinase"/>
    <property type="match status" value="1"/>
</dbReference>
<dbReference type="SMART" id="SM00387">
    <property type="entry name" value="HATPase_c"/>
    <property type="match status" value="1"/>
</dbReference>
<evidence type="ECO:0000256" key="5">
    <source>
        <dbReference type="ARBA" id="ARBA00022741"/>
    </source>
</evidence>
<dbReference type="Gene3D" id="1.10.287.130">
    <property type="match status" value="1"/>
</dbReference>
<evidence type="ECO:0000256" key="13">
    <source>
        <dbReference type="ARBA" id="ARBA00042313"/>
    </source>
</evidence>
<dbReference type="GO" id="GO:0005524">
    <property type="term" value="F:ATP binding"/>
    <property type="evidence" value="ECO:0007669"/>
    <property type="project" value="UniProtKB-KW"/>
</dbReference>
<dbReference type="Gene3D" id="3.30.565.10">
    <property type="entry name" value="Histidine kinase-like ATPase, C-terminal domain"/>
    <property type="match status" value="1"/>
</dbReference>
<dbReference type="EC" id="2.7.13.3" evidence="2"/>
<dbReference type="Pfam" id="PF02518">
    <property type="entry name" value="HATPase_c"/>
    <property type="match status" value="1"/>
</dbReference>
<evidence type="ECO:0000313" key="16">
    <source>
        <dbReference type="EMBL" id="OGI43342.1"/>
    </source>
</evidence>
<evidence type="ECO:0000256" key="2">
    <source>
        <dbReference type="ARBA" id="ARBA00012438"/>
    </source>
</evidence>
<proteinExistence type="predicted"/>
<feature type="domain" description="Histidine kinase" evidence="15">
    <location>
        <begin position="137"/>
        <end position="349"/>
    </location>
</feature>
<keyword evidence="4" id="KW-0808">Transferase</keyword>
<keyword evidence="10" id="KW-0535">Nitrogen fixation</keyword>
<keyword evidence="5" id="KW-0547">Nucleotide-binding</keyword>
<keyword evidence="8" id="KW-0067">ATP-binding</keyword>
<evidence type="ECO:0000256" key="1">
    <source>
        <dbReference type="ARBA" id="ARBA00000085"/>
    </source>
</evidence>
<dbReference type="CDD" id="cd00130">
    <property type="entry name" value="PAS"/>
    <property type="match status" value="1"/>
</dbReference>
<dbReference type="InterPro" id="IPR013767">
    <property type="entry name" value="PAS_fold"/>
</dbReference>
<evidence type="ECO:0000256" key="10">
    <source>
        <dbReference type="ARBA" id="ARBA00023231"/>
    </source>
</evidence>
<keyword evidence="3" id="KW-0597">Phosphoprotein</keyword>
<comment type="function">
    <text evidence="11">Member of the two-component regulatory system NtrB/NtrC, which controls expression of the nitrogen-regulated (ntr) genes in response to nitrogen limitation. Under conditions of nitrogen limitation, NtrB autophosphorylates and transfers the phosphoryl group to NtrC. In the presence of nitrogen, acts as a phosphatase that dephosphorylates and inactivates NtrC.</text>
</comment>
<dbReference type="InterPro" id="IPR004358">
    <property type="entry name" value="Sig_transdc_His_kin-like_C"/>
</dbReference>
<evidence type="ECO:0000256" key="7">
    <source>
        <dbReference type="ARBA" id="ARBA00022801"/>
    </source>
</evidence>
<dbReference type="Pfam" id="PF00512">
    <property type="entry name" value="HisKA"/>
    <property type="match status" value="1"/>
</dbReference>
<keyword evidence="9" id="KW-0902">Two-component regulatory system</keyword>
<accession>A0A1F6TE25</accession>
<dbReference type="Proteomes" id="UP000179344">
    <property type="component" value="Unassembled WGS sequence"/>
</dbReference>
<dbReference type="Pfam" id="PF00989">
    <property type="entry name" value="PAS"/>
    <property type="match status" value="1"/>
</dbReference>
<dbReference type="CDD" id="cd00082">
    <property type="entry name" value="HisKA"/>
    <property type="match status" value="1"/>
</dbReference>
<dbReference type="InterPro" id="IPR003594">
    <property type="entry name" value="HATPase_dom"/>
</dbReference>
<dbReference type="SUPFAM" id="SSF55785">
    <property type="entry name" value="PYP-like sensor domain (PAS domain)"/>
    <property type="match status" value="1"/>
</dbReference>
<dbReference type="InterPro" id="IPR036890">
    <property type="entry name" value="HATPase_C_sf"/>
</dbReference>
<evidence type="ECO:0000259" key="15">
    <source>
        <dbReference type="PROSITE" id="PS50109"/>
    </source>
</evidence>
<dbReference type="GO" id="GO:0000155">
    <property type="term" value="F:phosphorelay sensor kinase activity"/>
    <property type="evidence" value="ECO:0007669"/>
    <property type="project" value="InterPro"/>
</dbReference>
<comment type="caution">
    <text evidence="16">The sequence shown here is derived from an EMBL/GenBank/DDBJ whole genome shotgun (WGS) entry which is preliminary data.</text>
</comment>
<dbReference type="SMART" id="SM00091">
    <property type="entry name" value="PAS"/>
    <property type="match status" value="1"/>
</dbReference>
<evidence type="ECO:0000256" key="3">
    <source>
        <dbReference type="ARBA" id="ARBA00022553"/>
    </source>
</evidence>
<dbReference type="SMART" id="SM00388">
    <property type="entry name" value="HisKA"/>
    <property type="match status" value="1"/>
</dbReference>
<name>A0A1F6TE25_9PROT</name>
<evidence type="ECO:0000256" key="6">
    <source>
        <dbReference type="ARBA" id="ARBA00022777"/>
    </source>
</evidence>
<dbReference type="PRINTS" id="PR00344">
    <property type="entry name" value="BCTRLSENSOR"/>
</dbReference>
<dbReference type="GO" id="GO:0016787">
    <property type="term" value="F:hydrolase activity"/>
    <property type="evidence" value="ECO:0007669"/>
    <property type="project" value="UniProtKB-KW"/>
</dbReference>
<sequence>MTGSPQRILDSLTTAVVSLDRGLRLTAINPAGEMLFEVSAKKVVGQRLAELLPRSQRLIKTLNETLAGVHPFTARGVRLRLPSAKTITVDCTVTPLTDGGADVELLVELTQVDRLLRLAREENILDRQAANRVVMRGLAHEIKNPLGGLRGAAQLLERELADKGLKQYTRIIIHEADRLRNLVDRIIGPHKPFKKQPVNLHEILEHVRRLMLVEAPVGLTIERDYDPSLPELEGDAEQLVQAVLNIVRNSAQAVENRGVIKIRTRAERNFTIGHKRHRLVLRADFEDNGPGIPEDLQEHIFYPMVTGRPEGTGLGLSIAQDIVSRHGGLIECTSRPRQTVFTIYLPLEGADG</sequence>
<comment type="catalytic activity">
    <reaction evidence="1">
        <text>ATP + protein L-histidine = ADP + protein N-phospho-L-histidine.</text>
        <dbReference type="EC" id="2.7.13.3"/>
    </reaction>
</comment>
<dbReference type="NCBIfam" id="NF008293">
    <property type="entry name" value="PRK11073.1"/>
    <property type="match status" value="1"/>
</dbReference>
<evidence type="ECO:0000256" key="4">
    <source>
        <dbReference type="ARBA" id="ARBA00022679"/>
    </source>
</evidence>
<keyword evidence="7" id="KW-0378">Hydrolase</keyword>
<dbReference type="PROSITE" id="PS50109">
    <property type="entry name" value="HIS_KIN"/>
    <property type="match status" value="1"/>
</dbReference>
<organism evidence="16 17">
    <name type="scientific">Candidatus Muproteobacteria bacterium RBG_16_65_31</name>
    <dbReference type="NCBI Taxonomy" id="1817759"/>
    <lineage>
        <taxon>Bacteria</taxon>
        <taxon>Pseudomonadati</taxon>
        <taxon>Pseudomonadota</taxon>
        <taxon>Candidatus Muproteobacteria</taxon>
    </lineage>
</organism>